<name>A0ABV7KKZ0_PLAOK</name>
<reference evidence="3" key="1">
    <citation type="journal article" date="2019" name="Int. J. Syst. Evol. Microbiol.">
        <title>The Global Catalogue of Microorganisms (GCM) 10K type strain sequencing project: providing services to taxonomists for standard genome sequencing and annotation.</title>
        <authorList>
            <consortium name="The Broad Institute Genomics Platform"/>
            <consortium name="The Broad Institute Genome Sequencing Center for Infectious Disease"/>
            <person name="Wu L."/>
            <person name="Ma J."/>
        </authorList>
    </citation>
    <scope>NUCLEOTIDE SEQUENCE [LARGE SCALE GENOMIC DNA]</scope>
    <source>
        <strain evidence="3">CCM 320</strain>
    </source>
</reference>
<proteinExistence type="predicted"/>
<keyword evidence="1" id="KW-1133">Transmembrane helix</keyword>
<comment type="caution">
    <text evidence="2">The sequence shown here is derived from an EMBL/GenBank/DDBJ whole genome shotgun (WGS) entry which is preliminary data.</text>
</comment>
<protein>
    <submittedName>
        <fullName evidence="2">Uncharacterized protein</fullName>
    </submittedName>
</protein>
<keyword evidence="3" id="KW-1185">Reference proteome</keyword>
<evidence type="ECO:0000256" key="1">
    <source>
        <dbReference type="SAM" id="Phobius"/>
    </source>
</evidence>
<feature type="transmembrane region" description="Helical" evidence="1">
    <location>
        <begin position="12"/>
        <end position="35"/>
    </location>
</feature>
<dbReference type="EMBL" id="JBHRUJ010000004">
    <property type="protein sequence ID" value="MFC3210106.1"/>
    <property type="molecule type" value="Genomic_DNA"/>
</dbReference>
<dbReference type="RefSeq" id="WP_117313273.1">
    <property type="nucleotide sequence ID" value="NZ_JBHRUJ010000004.1"/>
</dbReference>
<keyword evidence="1" id="KW-0472">Membrane</keyword>
<evidence type="ECO:0000313" key="2">
    <source>
        <dbReference type="EMBL" id="MFC3210106.1"/>
    </source>
</evidence>
<evidence type="ECO:0000313" key="3">
    <source>
        <dbReference type="Proteomes" id="UP001595625"/>
    </source>
</evidence>
<gene>
    <name evidence="2" type="ORF">ACFOEJ_03335</name>
</gene>
<accession>A0ABV7KKZ0</accession>
<keyword evidence="1" id="KW-0812">Transmembrane</keyword>
<dbReference type="Proteomes" id="UP001595625">
    <property type="component" value="Unassembled WGS sequence"/>
</dbReference>
<organism evidence="2 3">
    <name type="scientific">Planomicrobium okeanokoites</name>
    <name type="common">Planococcus okeanokoites</name>
    <name type="synonym">Flavobacterium okeanokoites</name>
    <dbReference type="NCBI Taxonomy" id="244"/>
    <lineage>
        <taxon>Bacteria</taxon>
        <taxon>Bacillati</taxon>
        <taxon>Bacillota</taxon>
        <taxon>Bacilli</taxon>
        <taxon>Bacillales</taxon>
        <taxon>Caryophanaceae</taxon>
        <taxon>Planomicrobium</taxon>
    </lineage>
</organism>
<sequence>MKQTHSLRGNAFFIFDFRVFIVDFFIFIVDLQPFIVDFFSYIVDSIKSVGKSSGSGVASLKISTFIFM</sequence>